<dbReference type="InterPro" id="IPR036390">
    <property type="entry name" value="WH_DNA-bd_sf"/>
</dbReference>
<dbReference type="CDD" id="cd07153">
    <property type="entry name" value="Fur_like"/>
    <property type="match status" value="1"/>
</dbReference>
<keyword evidence="6 11" id="KW-0862">Zinc</keyword>
<dbReference type="GO" id="GO:0045892">
    <property type="term" value="P:negative regulation of DNA-templated transcription"/>
    <property type="evidence" value="ECO:0007669"/>
    <property type="project" value="TreeGrafter"/>
</dbReference>
<dbReference type="SUPFAM" id="SSF46785">
    <property type="entry name" value="Winged helix' DNA-binding domain"/>
    <property type="match status" value="1"/>
</dbReference>
<comment type="subcellular location">
    <subcellularLocation>
        <location evidence="1">Cytoplasm</location>
    </subcellularLocation>
</comment>
<dbReference type="PANTHER" id="PTHR33202">
    <property type="entry name" value="ZINC UPTAKE REGULATION PROTEIN"/>
    <property type="match status" value="1"/>
</dbReference>
<dbReference type="Proteomes" id="UP001139502">
    <property type="component" value="Unassembled WGS sequence"/>
</dbReference>
<name>A0A9X2HBN9_9MICC</name>
<keyword evidence="9" id="KW-0238">DNA-binding</keyword>
<dbReference type="Gene3D" id="3.30.1490.190">
    <property type="match status" value="1"/>
</dbReference>
<evidence type="ECO:0000256" key="8">
    <source>
        <dbReference type="ARBA" id="ARBA00023015"/>
    </source>
</evidence>
<feature type="binding site" evidence="12">
    <location>
        <position position="107"/>
    </location>
    <ligand>
        <name>Fe cation</name>
        <dbReference type="ChEBI" id="CHEBI:24875"/>
    </ligand>
</feature>
<dbReference type="GO" id="GO:1900376">
    <property type="term" value="P:regulation of secondary metabolite biosynthetic process"/>
    <property type="evidence" value="ECO:0007669"/>
    <property type="project" value="TreeGrafter"/>
</dbReference>
<keyword evidence="3" id="KW-0963">Cytoplasm</keyword>
<keyword evidence="8" id="KW-0805">Transcription regulation</keyword>
<evidence type="ECO:0000256" key="6">
    <source>
        <dbReference type="ARBA" id="ARBA00022833"/>
    </source>
</evidence>
<feature type="binding site" evidence="11">
    <location>
        <position position="135"/>
    </location>
    <ligand>
        <name>Zn(2+)</name>
        <dbReference type="ChEBI" id="CHEBI:29105"/>
    </ligand>
</feature>
<feature type="binding site" evidence="11">
    <location>
        <position position="95"/>
    </location>
    <ligand>
        <name>Zn(2+)</name>
        <dbReference type="ChEBI" id="CHEBI:29105"/>
    </ligand>
</feature>
<evidence type="ECO:0000256" key="10">
    <source>
        <dbReference type="ARBA" id="ARBA00023163"/>
    </source>
</evidence>
<sequence length="154" mass="16566">MSAVWSGELRSHGRRVTKQRLAVLAAVHGHQHSTAEEIVRHVREDLPTITVQSIYVVLADLTAIEMLRKFQPPGTPGLYETRTDDNHHHAFCIRCGRVEDVDCSVGEAPCLTPSESHGMTVLSADIVYRAICAECAAREGGAAQDAPGSAVGAP</sequence>
<comment type="cofactor">
    <cofactor evidence="12">
        <name>Mn(2+)</name>
        <dbReference type="ChEBI" id="CHEBI:29035"/>
    </cofactor>
    <cofactor evidence="12">
        <name>Fe(2+)</name>
        <dbReference type="ChEBI" id="CHEBI:29033"/>
    </cofactor>
    <text evidence="12">Binds 1 Mn(2+) or Fe(2+) ion per subunit.</text>
</comment>
<keyword evidence="7 12" id="KW-0408">Iron</keyword>
<dbReference type="GO" id="GO:0008270">
    <property type="term" value="F:zinc ion binding"/>
    <property type="evidence" value="ECO:0007669"/>
    <property type="project" value="TreeGrafter"/>
</dbReference>
<evidence type="ECO:0000256" key="2">
    <source>
        <dbReference type="ARBA" id="ARBA00007957"/>
    </source>
</evidence>
<dbReference type="PANTHER" id="PTHR33202:SF18">
    <property type="entry name" value="TRANSCRIPTIONAL REGULATOR FURA"/>
    <property type="match status" value="1"/>
</dbReference>
<keyword evidence="4" id="KW-0678">Repressor</keyword>
<evidence type="ECO:0000256" key="7">
    <source>
        <dbReference type="ARBA" id="ARBA00023004"/>
    </source>
</evidence>
<gene>
    <name evidence="13" type="ORF">NBM05_01475</name>
</gene>
<keyword evidence="10" id="KW-0804">Transcription</keyword>
<dbReference type="AlphaFoldDB" id="A0A9X2HBN9"/>
<feature type="binding site" evidence="11">
    <location>
        <position position="92"/>
    </location>
    <ligand>
        <name>Zn(2+)</name>
        <dbReference type="ChEBI" id="CHEBI:29105"/>
    </ligand>
</feature>
<comment type="similarity">
    <text evidence="2">Belongs to the Fur family.</text>
</comment>
<dbReference type="GO" id="GO:0000976">
    <property type="term" value="F:transcription cis-regulatory region binding"/>
    <property type="evidence" value="ECO:0007669"/>
    <property type="project" value="TreeGrafter"/>
</dbReference>
<comment type="cofactor">
    <cofactor evidence="11">
        <name>Zn(2+)</name>
        <dbReference type="ChEBI" id="CHEBI:29105"/>
    </cofactor>
    <text evidence="11">Binds 1 zinc ion per subunit.</text>
</comment>
<keyword evidence="14" id="KW-1185">Reference proteome</keyword>
<dbReference type="EMBL" id="JANAFB010000002">
    <property type="protein sequence ID" value="MCP3424737.1"/>
    <property type="molecule type" value="Genomic_DNA"/>
</dbReference>
<dbReference type="GO" id="GO:0005737">
    <property type="term" value="C:cytoplasm"/>
    <property type="evidence" value="ECO:0007669"/>
    <property type="project" value="UniProtKB-SubCell"/>
</dbReference>
<dbReference type="InterPro" id="IPR036388">
    <property type="entry name" value="WH-like_DNA-bd_sf"/>
</dbReference>
<evidence type="ECO:0000256" key="1">
    <source>
        <dbReference type="ARBA" id="ARBA00004496"/>
    </source>
</evidence>
<evidence type="ECO:0000256" key="9">
    <source>
        <dbReference type="ARBA" id="ARBA00023125"/>
    </source>
</evidence>
<accession>A0A9X2HBN9</accession>
<reference evidence="13" key="1">
    <citation type="submission" date="2022-06" db="EMBL/GenBank/DDBJ databases">
        <title>Rothia sp. isolated from sandalwood seedling.</title>
        <authorList>
            <person name="Tuikhar N."/>
            <person name="Kirdat K."/>
            <person name="Thorat V."/>
            <person name="Swetha P."/>
            <person name="Padma S."/>
            <person name="Sundararaj R."/>
            <person name="Yadav A."/>
        </authorList>
    </citation>
    <scope>NUCLEOTIDE SEQUENCE</scope>
    <source>
        <strain evidence="13">AR01</strain>
    </source>
</reference>
<dbReference type="InterPro" id="IPR002481">
    <property type="entry name" value="FUR"/>
</dbReference>
<evidence type="ECO:0000256" key="11">
    <source>
        <dbReference type="PIRSR" id="PIRSR602481-1"/>
    </source>
</evidence>
<organism evidence="13 14">
    <name type="scientific">Rothia santali</name>
    <dbReference type="NCBI Taxonomy" id="2949643"/>
    <lineage>
        <taxon>Bacteria</taxon>
        <taxon>Bacillati</taxon>
        <taxon>Actinomycetota</taxon>
        <taxon>Actinomycetes</taxon>
        <taxon>Micrococcales</taxon>
        <taxon>Micrococcaceae</taxon>
        <taxon>Rothia</taxon>
    </lineage>
</organism>
<dbReference type="GO" id="GO:0003700">
    <property type="term" value="F:DNA-binding transcription factor activity"/>
    <property type="evidence" value="ECO:0007669"/>
    <property type="project" value="InterPro"/>
</dbReference>
<evidence type="ECO:0000256" key="12">
    <source>
        <dbReference type="PIRSR" id="PIRSR602481-2"/>
    </source>
</evidence>
<evidence type="ECO:0000256" key="3">
    <source>
        <dbReference type="ARBA" id="ARBA00022490"/>
    </source>
</evidence>
<feature type="binding site" evidence="11">
    <location>
        <position position="132"/>
    </location>
    <ligand>
        <name>Zn(2+)</name>
        <dbReference type="ChEBI" id="CHEBI:29105"/>
    </ligand>
</feature>
<evidence type="ECO:0000256" key="5">
    <source>
        <dbReference type="ARBA" id="ARBA00022723"/>
    </source>
</evidence>
<proteinExistence type="inferred from homology"/>
<evidence type="ECO:0000313" key="14">
    <source>
        <dbReference type="Proteomes" id="UP001139502"/>
    </source>
</evidence>
<evidence type="ECO:0000313" key="13">
    <source>
        <dbReference type="EMBL" id="MCP3424737.1"/>
    </source>
</evidence>
<dbReference type="Gene3D" id="1.10.10.10">
    <property type="entry name" value="Winged helix-like DNA-binding domain superfamily/Winged helix DNA-binding domain"/>
    <property type="match status" value="1"/>
</dbReference>
<dbReference type="InterPro" id="IPR043135">
    <property type="entry name" value="Fur_C"/>
</dbReference>
<protein>
    <submittedName>
        <fullName evidence="13">Transcriptional repressor</fullName>
    </submittedName>
</protein>
<evidence type="ECO:0000256" key="4">
    <source>
        <dbReference type="ARBA" id="ARBA00022491"/>
    </source>
</evidence>
<comment type="caution">
    <text evidence="13">The sequence shown here is derived from an EMBL/GenBank/DDBJ whole genome shotgun (WGS) entry which is preliminary data.</text>
</comment>
<dbReference type="RefSeq" id="WP_254164664.1">
    <property type="nucleotide sequence ID" value="NZ_JANAFB010000002.1"/>
</dbReference>
<dbReference type="Pfam" id="PF01475">
    <property type="entry name" value="FUR"/>
    <property type="match status" value="1"/>
</dbReference>
<keyword evidence="5 11" id="KW-0479">Metal-binding</keyword>